<dbReference type="Pfam" id="PF06398">
    <property type="entry name" value="Pex24p"/>
    <property type="match status" value="1"/>
</dbReference>
<dbReference type="AlphaFoldDB" id="A0A1Y2GUI7"/>
<reference evidence="3 4" key="1">
    <citation type="submission" date="2016-07" db="EMBL/GenBank/DDBJ databases">
        <title>Pervasive Adenine N6-methylation of Active Genes in Fungi.</title>
        <authorList>
            <consortium name="DOE Joint Genome Institute"/>
            <person name="Mondo S.J."/>
            <person name="Dannebaum R.O."/>
            <person name="Kuo R.C."/>
            <person name="Labutti K."/>
            <person name="Haridas S."/>
            <person name="Kuo A."/>
            <person name="Salamov A."/>
            <person name="Ahrendt S.R."/>
            <person name="Lipzen A."/>
            <person name="Sullivan W."/>
            <person name="Andreopoulos W.B."/>
            <person name="Clum A."/>
            <person name="Lindquist E."/>
            <person name="Daum C."/>
            <person name="Ramamoorthy G.K."/>
            <person name="Gryganskyi A."/>
            <person name="Culley D."/>
            <person name="Magnuson J.K."/>
            <person name="James T.Y."/>
            <person name="O'Malley M.A."/>
            <person name="Stajich J.E."/>
            <person name="Spatafora J.W."/>
            <person name="Visel A."/>
            <person name="Grigoriev I.V."/>
        </authorList>
    </citation>
    <scope>NUCLEOTIDE SEQUENCE [LARGE SCALE GENOMIC DNA]</scope>
    <source>
        <strain evidence="3 4">NRRL 3116</strain>
    </source>
</reference>
<dbReference type="PANTHER" id="PTHR23250:SF1">
    <property type="entry name" value="TECTONIN BETA-PROPELLER REPEAT-CONTAINING PROTEIN 1"/>
    <property type="match status" value="1"/>
</dbReference>
<dbReference type="InterPro" id="IPR010482">
    <property type="entry name" value="TECPR1-like_DysF"/>
</dbReference>
<keyword evidence="4" id="KW-1185">Reference proteome</keyword>
<feature type="region of interest" description="Disordered" evidence="1">
    <location>
        <begin position="87"/>
        <end position="141"/>
    </location>
</feature>
<gene>
    <name evidence="3" type="ORF">BCR41DRAFT_384962</name>
</gene>
<dbReference type="InterPro" id="IPR051513">
    <property type="entry name" value="Tectonin_beta-prop"/>
</dbReference>
<evidence type="ECO:0000313" key="4">
    <source>
        <dbReference type="Proteomes" id="UP000193648"/>
    </source>
</evidence>
<dbReference type="GO" id="GO:0005778">
    <property type="term" value="C:peroxisomal membrane"/>
    <property type="evidence" value="ECO:0007669"/>
    <property type="project" value="UniProtKB-ARBA"/>
</dbReference>
<feature type="region of interest" description="Disordered" evidence="1">
    <location>
        <begin position="1"/>
        <end position="73"/>
    </location>
</feature>
<protein>
    <recommendedName>
        <fullName evidence="2">Peroxin/Ferlin domain-containing protein</fullName>
    </recommendedName>
</protein>
<dbReference type="STRING" id="64571.A0A1Y2GUI7"/>
<feature type="compositionally biased region" description="Polar residues" evidence="1">
    <location>
        <begin position="122"/>
        <end position="141"/>
    </location>
</feature>
<dbReference type="SMART" id="SM00694">
    <property type="entry name" value="DysFC"/>
    <property type="match status" value="1"/>
</dbReference>
<accession>A0A1Y2GUI7</accession>
<evidence type="ECO:0000259" key="2">
    <source>
        <dbReference type="SMART" id="SM00694"/>
    </source>
</evidence>
<comment type="caution">
    <text evidence="3">The sequence shown here is derived from an EMBL/GenBank/DDBJ whole genome shotgun (WGS) entry which is preliminary data.</text>
</comment>
<dbReference type="GeneID" id="33569467"/>
<proteinExistence type="predicted"/>
<dbReference type="InterPro" id="IPR006614">
    <property type="entry name" value="Peroxin/Ferlin"/>
</dbReference>
<sequence length="482" mass="55383">MSTTDSPTALPIKVKSEPELACPKTSLPETGLLTRQKPDQEAAQKDNQLSTTRTQKSGSSNSQASLASSYEPLSFIQKVVGDEALKEEERAAEKIKQKLRAMPMLHKNKTQAPQNEDRMPQQPYSSQDSQTELPELSSNEQGNISIEQTFSSKLDLGQEQRRSIPNIDDLSVENVSSITETSQLKGKQKSKKANKDPALIEIEAPKLIDAQTEPGDRRYFQCPGDPKPEKDFEYDFLYQHQRGAFFLGTPKFSSKSLLPIDPDEWTNEKFEISAMNISNYVVPDPSWEWVHKSWLVDMTGDVDEDGWEYAMAFHGSSWHGNYEVFRSFARRRRWIRLRKRKGKTLQKPCPLPERTYPTSVDFSTWTKRDMDGSSPFPSDDIASNDDDPHTQTKPVDLYKVLKKARSDREKLAYIAQYVVRYPGQLNEIEQRLDRYLNLLDYEASRRDFLILLNTYSPTKKDVVTRTAEQLEFYSDRKKLNQL</sequence>
<dbReference type="InParanoid" id="A0A1Y2GUI7"/>
<feature type="compositionally biased region" description="Polar residues" evidence="1">
    <location>
        <begin position="45"/>
        <end position="56"/>
    </location>
</feature>
<dbReference type="EMBL" id="MCFF01000009">
    <property type="protein sequence ID" value="ORZ23891.1"/>
    <property type="molecule type" value="Genomic_DNA"/>
</dbReference>
<feature type="compositionally biased region" description="Low complexity" evidence="1">
    <location>
        <begin position="57"/>
        <end position="69"/>
    </location>
</feature>
<evidence type="ECO:0000256" key="1">
    <source>
        <dbReference type="SAM" id="MobiDB-lite"/>
    </source>
</evidence>
<feature type="region of interest" description="Disordered" evidence="1">
    <location>
        <begin position="373"/>
        <end position="392"/>
    </location>
</feature>
<dbReference type="RefSeq" id="XP_021883705.1">
    <property type="nucleotide sequence ID" value="XM_022027624.1"/>
</dbReference>
<dbReference type="GO" id="GO:0007031">
    <property type="term" value="P:peroxisome organization"/>
    <property type="evidence" value="ECO:0007669"/>
    <property type="project" value="UniProtKB-ARBA"/>
</dbReference>
<organism evidence="3 4">
    <name type="scientific">Lobosporangium transversale</name>
    <dbReference type="NCBI Taxonomy" id="64571"/>
    <lineage>
        <taxon>Eukaryota</taxon>
        <taxon>Fungi</taxon>
        <taxon>Fungi incertae sedis</taxon>
        <taxon>Mucoromycota</taxon>
        <taxon>Mortierellomycotina</taxon>
        <taxon>Mortierellomycetes</taxon>
        <taxon>Mortierellales</taxon>
        <taxon>Mortierellaceae</taxon>
        <taxon>Lobosporangium</taxon>
    </lineage>
</organism>
<name>A0A1Y2GUI7_9FUNG</name>
<evidence type="ECO:0000313" key="3">
    <source>
        <dbReference type="EMBL" id="ORZ23891.1"/>
    </source>
</evidence>
<dbReference type="PANTHER" id="PTHR23250">
    <property type="entry name" value="DYSFERLIN-RELATED"/>
    <property type="match status" value="1"/>
</dbReference>
<feature type="compositionally biased region" description="Basic and acidic residues" evidence="1">
    <location>
        <begin position="87"/>
        <end position="96"/>
    </location>
</feature>
<dbReference type="OrthoDB" id="72441at2759"/>
<dbReference type="Proteomes" id="UP000193648">
    <property type="component" value="Unassembled WGS sequence"/>
</dbReference>
<feature type="domain" description="Peroxin/Ferlin" evidence="2">
    <location>
        <begin position="306"/>
        <end position="341"/>
    </location>
</feature>